<dbReference type="InterPro" id="IPR014853">
    <property type="entry name" value="VWF/SSPO/ZAN-like_Cys-rich_dom"/>
</dbReference>
<keyword evidence="3" id="KW-0325">Glycoprotein</keyword>
<dbReference type="InterPro" id="IPR003645">
    <property type="entry name" value="Fol_N"/>
</dbReference>
<dbReference type="Pfam" id="PF08742">
    <property type="entry name" value="C8"/>
    <property type="match status" value="9"/>
</dbReference>
<dbReference type="RefSeq" id="XP_041425749.1">
    <property type="nucleotide sequence ID" value="XM_041569815.1"/>
</dbReference>
<dbReference type="OrthoDB" id="3438930at2759"/>
<dbReference type="GO" id="GO:0005615">
    <property type="term" value="C:extracellular space"/>
    <property type="evidence" value="ECO:0007669"/>
    <property type="project" value="TreeGrafter"/>
</dbReference>
<dbReference type="GeneID" id="121395681"/>
<feature type="domain" description="VWFD" evidence="5">
    <location>
        <begin position="3253"/>
        <end position="3432"/>
    </location>
</feature>
<protein>
    <submittedName>
        <fullName evidence="7">IgGFc-binding protein-like isoform X1</fullName>
    </submittedName>
</protein>
<dbReference type="GO" id="GO:0005576">
    <property type="term" value="C:extracellular region"/>
    <property type="evidence" value="ECO:0000318"/>
    <property type="project" value="GO_Central"/>
</dbReference>
<dbReference type="CDD" id="cd19941">
    <property type="entry name" value="TIL"/>
    <property type="match status" value="9"/>
</dbReference>
<name>A0A8J1L9T3_XENLA</name>
<sequence length="4199" mass="458197">MGFQGILSLCLGIAVFGGLGGANPLGTDFITTFLQNAFTSYTQPKQELRITSHHDNTSVFINSSDGGFSRNLVINSRRTVSIQLFPSVEIRGSVTFSNTVRITSNKPINVLTLNYRSYSGETSIVYPLATLGTEYYLMTPKDGHLGSQKVFSVLASKEETSVAIHLKGGLTYQNKNYEPNSVFTVVLKPFQGIQLLSSDDLSGSRVTSQKPVAVLCGHTCAKMNSQCSLVYEQLLPVSRWGTAFFVVPLSFQVKTDLVFVTAAGPTQMTYAQGASENKIDLVAGQVIQIEISNVALRLTASAGVQVTFFFKGGRVQRSNYSPMLMNIMDIQSYCSSYFIYGQSDTDNYAIVIAKKTSVHGILFDGESPNVLQYNPIQGTDYVWYEYYYGNALTSRSVLHSNVSFGLQSVGIGSFFSYGSPGTCVKAPEFLSTTVPPTTTPALPSCSSITCPLRQECIMERGLPKCVALKVNLCSASGDPHYRTFDGAYYDFMGTCTYTLVTVCGKVGSALPKFTVLTKNENRGNVRVSYVGQVTFLVDDHVIDVKKSETGYVRVDKSRSLLPVSLINGTLRIFQSGNTAVIQYGNDIQVSYDWNHVVIVELSLRYAKAVCGMCGNYNQNRSDEFQTPAGSQTNSVVEFGKSWKVEDNTTCWDDCHGPCLSCPPNIAQKYTTDEYCGLIGKADGPFSKCHSTVDPKMYLENCVYDVCFNDGYKQFSCRALKAYADTCQRQGVNISQWREAAGCPLSCPSNSKYNFCGRACPATCQDPDASLLCTAPCIEACECNPGYVLIEGKCLPVESCGCFFEGRSYSANETFWRDTKCQMKCTCNGRNQRVLCKETSCRLGEECTVKDGLRDCYPTSFGTCTASGDPHYFTFDGLQYDFQGTCQYQLSALCDHSRGLTDFQVNVENQNRGDFSVSYASNVYVKVYGTEIQIRMQQPHQVMIDGSLKHLLYSSTDGRISLYQNPSSAVLSTDFGLTVTYDWYSVVTVSVPGTYSGAVCGLCGNFNKDTKDDLTSRNGSVSKSAIAIAQTWKVGGTAGCSEGGNPICVGLEELQKKQRNGNTECGVLLGRKGPFRDCHRLVNPEPYFESCVYDYCILQSRQTVFCSVLSSYAQACQSAGGTVYPWRNEYFCSYLCPANSHYEVCGNACPVTCKDLISPVGCKSTCREGCVCDAGFVLSGGSCVPISQCGCVYGGFYHPVGENIYTGEKCEQRCTCSQGGHMICSPSSCSINEECRRENGVLGCYPVGSAICSASGDPHYRTFDGRAYDFQGVCHYVLAQSCGGNVSETERNLTEFVVITKNDHFGISASVVSLVTVKVYGQTLTLKQNQGGVVQVNGADANLPVTLLSGKILVHFYGQGALIMTDFGLVVTYDLSYHTTVTVPGNYRNQTCGLCGNYDGNPRNDVGLTSNDIIAFGERWKTEENCEAGCGSVENPCPTCPGAEMKVFSQNNYCGILNSSTGPFAQCHSVVDPAPFLKDCIFDLCQANGDTVMLCNNVAVYAAACKEAGVRNITWRTESFCAMKCSAHSHYSPCADLCSSSCASLSGSYHCPSLCEEGCECDRGYLFDGTRCVPLQECGCYQNGRYYKPNETVFNENCSSACTCNPMSGLLCRNTSCNEEESCQIVGGVRACINIVPSATTPALPSCSSITCPPRQECIMERGGPKCVPIKVNICLASGDPHYRTFDGRYYDFMGTCTYTLVTVCEKFGGALPNFTVLTKNENRGNLQVSIVGQVTFQVNDHVIDVKNSETGYVRVDKSRSLLPVSLINGTLRIFQSGDTAVIQYGNDIQVSYDWNHVVIVELSLRYAEAVCGMCGNYNQNPLDDFQTHNGSQANGVVDFGKSWKVEDNTTCWDDCHGQCLSCPPNIAEKYKSDEYCGLINKPGGPFSECHSVVDPKMYSENCVYDVCFNDGYKQFSCRALKAFADTCQRQGVNISQWREAAGCPFSCPSNSKYNFCGRACPATCQDPDASLLCTAPCIEACECNPGYVLIEGKCLPVESCGCFFEGRSYSANETFWRDTKCQMKCTCNGRNQRVVCKETSCRLGEECTVKGGLRDCYPTSFGTCTASGDPHYFTFDGLQYDFQGTCQYQLSALCNHSRGLTDFQVNVENQNRGDFRYSFATNVFVKVYSTEIHISMQQPHQVMIGGSLKYLPYSSSDGHISLYQNPSSAVLSTDFGLTVTFDWDSIVTVTIPGTYSGAVCGLCGNFNKDTKDDLTSRNGSVSESAIAIAQTWKVGGTAGCSEGGNPICVGLDELRKKQRNGNTECGVLLGRGGPFRDCHRLVNPEPYFESCVYDYCMLQSRQTVFCSVLSSYAQACQSAGGTVYPWRNKDFCNYLCPANSHYEVCGNACPVTCKDLISPVGCKSTCREGCVCDAGFVLSGGSCVPISQCGCVYGGFYHPVGENIYTGEKCEQRCTCSQGGHMICSPSSCSINEECRQENGVLGCYPVGSAICSASGDPHYRTFDGRAYDFQGVCHYVLAQSCGGNVSETERNLTEFVVITKNDHFGISASVVSLVTVKVYGQTLTLKQNQGGVVQINGADASLPVTLLSGKILVHFYGQGAVIMTDFGLVVTYDLSYHTTVTVPGNYRNQTCGLCGNYDDNSMNDVGLTSNDIIAFGERWKTEENCEAGCGSVENPCPTCQGAKMKVFSQINYCGILNSSTGPFAQCHSVVDPAPFLKDCIFDLCQANGDTVMLCNNVAVYAAACKEAGVRNITWRTESFCDMKCSAHSHYSPCADLCVSSCASLSGSYHCPSLCEEGCECDRGYLFDGTRCVPLQECGCYQNGRYYKPNETVLHENCSSVCTCNPISGLFCRNTACNKDERCQIVDGVRSCINIDPCKSKTCRPMETCKVQDGKAVCLSNLIGTCIAWGDPHYVTFDSYNFDFQGTCTYTLVNYMGRDSSLVPFHIVAKNDNRGSQSVSYVRLINVMIYERNISIRVGEVGKIHVDGILTNLPFTLRDGKVKVSQSGSSAVLETDFGLVVKYDWNWYLTINLPSSYHNSVSGLCGNFNGNRSDELISPNNTQMTSINEWAGSWKVDDGDQFCWDYCSGNCKRCEESKKRQYESEAFCGLILREDGPFRDCIKNVSPKNFFDSCVYDVCLNDGAQVILCQALDVYASTCLKHGINISDWRTPSSCPKKCGENSHYEACGNSCPATCSERNAPKQCKKPCVETCQCNENFVLSVDKCVPISRCGCNFKGQYYEPNQEFWADKCGENCKCDPILGMVVCRQASCKVSETCKVVNGKYGCYPKQYTTCTASNDPHYTTFDRHRFNFMGTCIYQMVGVVSNDSTLTSFTVNVQNDNRGNKAVSHTKDVILEVYNYTISMSKDFPRKIKVNGILTELPYYYETTKIIAYISGGHVFVKTDFDVTVTFDGNSYARVILPSTYVGAVNGLCGNNNQNPLDDFTVGEGMVAKTADEFGNHWKVGEVPGCSNDCPECPKCTQRELEPYRSEKYCGLLSSINGPFSRCHAVIDPKPYFEDCVFDTCQYKGHQTSYCNNIASYVFECQRKGVNIINWRTPSFCPMSCPSYSHYELCGNGCPSTCHGLTSPRSCEKTCTEGCYCDSGFLLSGKECVPIAQCGCVFNEKYYKSGEEFYPDGQCQKKCKCSNNGEVICQSNQCGPNEECSVVQGVLGCHASHFGQCTASGDPHYLTFDGVRYDFQGTCTYILVRVDTNSTTFSVTVDHEPFGNRNVAVTKSVTVATGDLTIRLERGGLGSIVVNNERHNLPYRSTDGQAWLNQEGNNVILQSKIGLRLLFDRIYFVSVWVPSSFAGITQGLCGNFNSNMSDDFQLPNGSLAIYPDHFGSSWAVAKDGSSCGGCSAGQCPVCDPLQKKLANSPSKCGLLADPKGPFRGCHALLPPGGHVENCVYDVCAGNGGKDVLCMSLQAYAAECQSMGALLGTWRNATNCTLECPVNSHYELCTRTCDTTCYGISAPSSCTDKCFEGCECDAGYVFDGHRCVSLNNCGCAYKGRYLKADESFISEGCQQNCTCQGGLVSCTESNCSANEICQLRDGLRGCYSLDSECTISQQLHFTTFDGVSGAFPQEGAFILASSCNQTTDKKFMVTMVGSKCTGGIKRGTALHVFIPQGLITVNGKRECWLNGWKVQPPTVIGNNSVQVLVSNGKVTISIVDHITVVLGEEGEVTLIAKEKISGEICGACGNFNRVAIDDLVLNNGHAASSMTHAIQSWTASHFSTCPS</sequence>
<keyword evidence="2" id="KW-1015">Disulfide bond</keyword>
<feature type="domain" description="VWFD" evidence="5">
    <location>
        <begin position="1249"/>
        <end position="1426"/>
    </location>
</feature>
<accession>A0A8J1L9T3</accession>
<dbReference type="SUPFAM" id="SSF57567">
    <property type="entry name" value="Serine protease inhibitors"/>
    <property type="match status" value="9"/>
</dbReference>
<feature type="chain" id="PRO_5035298201" evidence="4">
    <location>
        <begin position="23"/>
        <end position="4199"/>
    </location>
</feature>
<reference evidence="7" key="1">
    <citation type="submission" date="2025-08" db="UniProtKB">
        <authorList>
            <consortium name="RefSeq"/>
        </authorList>
    </citation>
    <scope>IDENTIFICATION</scope>
    <source>
        <strain evidence="7">J_2021</strain>
        <tissue evidence="7">Erythrocytes</tissue>
    </source>
</reference>
<evidence type="ECO:0000256" key="3">
    <source>
        <dbReference type="ARBA" id="ARBA00023180"/>
    </source>
</evidence>
<dbReference type="InterPro" id="IPR025615">
    <property type="entry name" value="TILa_dom"/>
</dbReference>
<dbReference type="InterPro" id="IPR035234">
    <property type="entry name" value="IgGFc-bd_N"/>
</dbReference>
<feature type="domain" description="VWFD" evidence="5">
    <location>
        <begin position="861"/>
        <end position="1040"/>
    </location>
</feature>
<dbReference type="InterPro" id="IPR001007">
    <property type="entry name" value="VWF_dom"/>
</dbReference>
<dbReference type="PROSITE" id="PS51233">
    <property type="entry name" value="VWFD"/>
    <property type="match status" value="10"/>
</dbReference>
<keyword evidence="1" id="KW-0677">Repeat</keyword>
<dbReference type="InterPro" id="IPR050780">
    <property type="entry name" value="Mucin_vWF_Thrombospondin_sf"/>
</dbReference>
<feature type="domain" description="VWFD" evidence="5">
    <location>
        <begin position="2062"/>
        <end position="2241"/>
    </location>
</feature>
<gene>
    <name evidence="7" type="primary">LOC121395681</name>
</gene>
<evidence type="ECO:0000313" key="6">
    <source>
        <dbReference type="Proteomes" id="UP000186698"/>
    </source>
</evidence>
<dbReference type="Gene3D" id="2.10.25.10">
    <property type="entry name" value="Laminin"/>
    <property type="match status" value="9"/>
</dbReference>
<dbReference type="SMART" id="SM00832">
    <property type="entry name" value="C8"/>
    <property type="match status" value="9"/>
</dbReference>
<feature type="domain" description="VWFD" evidence="5">
    <location>
        <begin position="471"/>
        <end position="651"/>
    </location>
</feature>
<dbReference type="Proteomes" id="UP000186698">
    <property type="component" value="Chromosome 7L"/>
</dbReference>
<dbReference type="Pfam" id="PF01826">
    <property type="entry name" value="TIL"/>
    <property type="match status" value="9"/>
</dbReference>
<dbReference type="FunFam" id="2.10.25.10:FF:000055">
    <property type="entry name" value="alpha-tectorin isoform X1"/>
    <property type="match status" value="9"/>
</dbReference>
<evidence type="ECO:0000256" key="1">
    <source>
        <dbReference type="ARBA" id="ARBA00022737"/>
    </source>
</evidence>
<keyword evidence="6" id="KW-1185">Reference proteome</keyword>
<evidence type="ECO:0000256" key="4">
    <source>
        <dbReference type="SAM" id="SignalP"/>
    </source>
</evidence>
<dbReference type="Pfam" id="PF12714">
    <property type="entry name" value="TILa"/>
    <property type="match status" value="7"/>
</dbReference>
<feature type="domain" description="VWFD" evidence="5">
    <location>
        <begin position="2450"/>
        <end position="2627"/>
    </location>
</feature>
<dbReference type="PANTHER" id="PTHR11339">
    <property type="entry name" value="EXTRACELLULAR MATRIX GLYCOPROTEIN RELATED"/>
    <property type="match status" value="1"/>
</dbReference>
<proteinExistence type="predicted"/>
<evidence type="ECO:0000313" key="7">
    <source>
        <dbReference type="RefSeq" id="XP_041425749.1"/>
    </source>
</evidence>
<feature type="domain" description="VWFD" evidence="5">
    <location>
        <begin position="3640"/>
        <end position="3817"/>
    </location>
</feature>
<dbReference type="KEGG" id="xla:121395681"/>
<dbReference type="SMART" id="SM00215">
    <property type="entry name" value="VWC_out"/>
    <property type="match status" value="9"/>
</dbReference>
<dbReference type="PANTHER" id="PTHR11339:SF244">
    <property type="entry name" value="IGGFC-BINDING PROTEIN"/>
    <property type="match status" value="1"/>
</dbReference>
<keyword evidence="4" id="KW-0732">Signal</keyword>
<organism evidence="6 7">
    <name type="scientific">Xenopus laevis</name>
    <name type="common">African clawed frog</name>
    <dbReference type="NCBI Taxonomy" id="8355"/>
    <lineage>
        <taxon>Eukaryota</taxon>
        <taxon>Metazoa</taxon>
        <taxon>Chordata</taxon>
        <taxon>Craniata</taxon>
        <taxon>Vertebrata</taxon>
        <taxon>Euteleostomi</taxon>
        <taxon>Amphibia</taxon>
        <taxon>Batrachia</taxon>
        <taxon>Anura</taxon>
        <taxon>Pipoidea</taxon>
        <taxon>Pipidae</taxon>
        <taxon>Xenopodinae</taxon>
        <taxon>Xenopus</taxon>
        <taxon>Xenopus</taxon>
    </lineage>
</organism>
<evidence type="ECO:0000259" key="5">
    <source>
        <dbReference type="PROSITE" id="PS51233"/>
    </source>
</evidence>
<dbReference type="SMART" id="SM00274">
    <property type="entry name" value="FOLN"/>
    <property type="match status" value="3"/>
</dbReference>
<dbReference type="InterPro" id="IPR001846">
    <property type="entry name" value="VWF_type-D"/>
</dbReference>
<dbReference type="Pfam" id="PF00094">
    <property type="entry name" value="VWD"/>
    <property type="match status" value="10"/>
</dbReference>
<feature type="domain" description="VWFD" evidence="5">
    <location>
        <begin position="2864"/>
        <end position="3044"/>
    </location>
</feature>
<feature type="domain" description="VWFD" evidence="5">
    <location>
        <begin position="1672"/>
        <end position="1852"/>
    </location>
</feature>
<evidence type="ECO:0000256" key="2">
    <source>
        <dbReference type="ARBA" id="ARBA00023157"/>
    </source>
</evidence>
<dbReference type="SMART" id="SM00216">
    <property type="entry name" value="VWD"/>
    <property type="match status" value="10"/>
</dbReference>
<dbReference type="GO" id="GO:0031012">
    <property type="term" value="C:extracellular matrix"/>
    <property type="evidence" value="ECO:0007669"/>
    <property type="project" value="TreeGrafter"/>
</dbReference>
<feature type="signal peptide" evidence="4">
    <location>
        <begin position="1"/>
        <end position="22"/>
    </location>
</feature>
<dbReference type="Pfam" id="PF17517">
    <property type="entry name" value="IgGFc_binding"/>
    <property type="match status" value="1"/>
</dbReference>
<dbReference type="InterPro" id="IPR002919">
    <property type="entry name" value="TIL_dom"/>
</dbReference>
<feature type="domain" description="VWFD" evidence="5">
    <location>
        <begin position="4023"/>
        <end position="4198"/>
    </location>
</feature>
<dbReference type="SMART" id="SM00214">
    <property type="entry name" value="VWC"/>
    <property type="match status" value="5"/>
</dbReference>
<dbReference type="GO" id="GO:0030513">
    <property type="term" value="P:positive regulation of BMP signaling pathway"/>
    <property type="evidence" value="ECO:0000318"/>
    <property type="project" value="GO_Central"/>
</dbReference>
<dbReference type="InterPro" id="IPR036084">
    <property type="entry name" value="Ser_inhib-like_sf"/>
</dbReference>